<feature type="domain" description="VOC" evidence="1">
    <location>
        <begin position="4"/>
        <end position="122"/>
    </location>
</feature>
<evidence type="ECO:0000313" key="2">
    <source>
        <dbReference type="EMBL" id="TGB04432.1"/>
    </source>
</evidence>
<dbReference type="SUPFAM" id="SSF54593">
    <property type="entry name" value="Glyoxalase/Bleomycin resistance protein/Dihydroxybiphenyl dioxygenase"/>
    <property type="match status" value="1"/>
</dbReference>
<reference evidence="2 3" key="1">
    <citation type="journal article" date="2003" name="Int. J. Syst. Evol. Microbiol.">
        <title>Halobacillus salinus sp. nov., isolated from a salt lake on the coast of the East Sea in Korea.</title>
        <authorList>
            <person name="Yoon J.H."/>
            <person name="Kang K.H."/>
            <person name="Park Y.H."/>
        </authorList>
    </citation>
    <scope>NUCLEOTIDE SEQUENCE [LARGE SCALE GENOMIC DNA]</scope>
    <source>
        <strain evidence="2 3">HSL-3</strain>
    </source>
</reference>
<dbReference type="InterPro" id="IPR029068">
    <property type="entry name" value="Glyas_Bleomycin-R_OHBP_Dase"/>
</dbReference>
<dbReference type="InterPro" id="IPR004360">
    <property type="entry name" value="Glyas_Fos-R_dOase_dom"/>
</dbReference>
<gene>
    <name evidence="2" type="ORF">E4663_05400</name>
</gene>
<name>A0A4Z0H245_9BACI</name>
<comment type="caution">
    <text evidence="2">The sequence shown here is derived from an EMBL/GenBank/DDBJ whole genome shotgun (WGS) entry which is preliminary data.</text>
</comment>
<dbReference type="RefSeq" id="WP_135326892.1">
    <property type="nucleotide sequence ID" value="NZ_SRJC01000001.1"/>
</dbReference>
<dbReference type="AlphaFoldDB" id="A0A4Z0H245"/>
<evidence type="ECO:0000259" key="1">
    <source>
        <dbReference type="PROSITE" id="PS51819"/>
    </source>
</evidence>
<keyword evidence="3" id="KW-1185">Reference proteome</keyword>
<dbReference type="Gene3D" id="3.10.180.10">
    <property type="entry name" value="2,3-Dihydroxybiphenyl 1,2-Dioxygenase, domain 1"/>
    <property type="match status" value="1"/>
</dbReference>
<accession>A0A4Z0H245</accession>
<sequence length="125" mass="14415">MENSIQSLTVLYVSDLNRSSHFYQTVYGCEVTDWWALRNDDIKLGFKLIQSDPASWVAPKPGLSHAYGYTEDIESLNRLFEEWKEKGVGVVQEPQSMQMNWGTWREFYVKDPDGYVLGMGSAEHN</sequence>
<protein>
    <submittedName>
        <fullName evidence="2">VOC family protein</fullName>
    </submittedName>
</protein>
<organism evidence="2 3">
    <name type="scientific">Halobacillus salinus</name>
    <dbReference type="NCBI Taxonomy" id="192814"/>
    <lineage>
        <taxon>Bacteria</taxon>
        <taxon>Bacillati</taxon>
        <taxon>Bacillota</taxon>
        <taxon>Bacilli</taxon>
        <taxon>Bacillales</taxon>
        <taxon>Bacillaceae</taxon>
        <taxon>Halobacillus</taxon>
    </lineage>
</organism>
<dbReference type="InterPro" id="IPR037523">
    <property type="entry name" value="VOC_core"/>
</dbReference>
<dbReference type="STRING" id="192814.GCA_900166575_01483"/>
<dbReference type="Proteomes" id="UP000297982">
    <property type="component" value="Unassembled WGS sequence"/>
</dbReference>
<proteinExistence type="predicted"/>
<dbReference type="EMBL" id="SRJC01000001">
    <property type="protein sequence ID" value="TGB04432.1"/>
    <property type="molecule type" value="Genomic_DNA"/>
</dbReference>
<dbReference type="Pfam" id="PF00903">
    <property type="entry name" value="Glyoxalase"/>
    <property type="match status" value="1"/>
</dbReference>
<dbReference type="PROSITE" id="PS51819">
    <property type="entry name" value="VOC"/>
    <property type="match status" value="1"/>
</dbReference>
<evidence type="ECO:0000313" key="3">
    <source>
        <dbReference type="Proteomes" id="UP000297982"/>
    </source>
</evidence>